<feature type="compositionally biased region" description="Acidic residues" evidence="1">
    <location>
        <begin position="70"/>
        <end position="79"/>
    </location>
</feature>
<proteinExistence type="predicted"/>
<keyword evidence="2" id="KW-0732">Signal</keyword>
<protein>
    <submittedName>
        <fullName evidence="4 5">Tachykinins</fullName>
    </submittedName>
</protein>
<dbReference type="KEGG" id="foc:113212572"/>
<feature type="region of interest" description="Disordered" evidence="1">
    <location>
        <begin position="50"/>
        <end position="113"/>
    </location>
</feature>
<reference evidence="4 5" key="1">
    <citation type="submission" date="2025-04" db="UniProtKB">
        <authorList>
            <consortium name="RefSeq"/>
        </authorList>
    </citation>
    <scope>IDENTIFICATION</scope>
    <source>
        <tissue evidence="4 5">Whole organism</tissue>
    </source>
</reference>
<dbReference type="OrthoDB" id="5919137at2759"/>
<gene>
    <name evidence="4 5 6 7 8 9 10 11 12 13 14" type="primary">LOC113212572</name>
</gene>
<evidence type="ECO:0000313" key="11">
    <source>
        <dbReference type="RefSeq" id="XP_052125217.1"/>
    </source>
</evidence>
<evidence type="ECO:0000313" key="12">
    <source>
        <dbReference type="RefSeq" id="XP_052125218.1"/>
    </source>
</evidence>
<sequence>MHLLTVLLAALAVAACAAESSVGFLEEEKRAPSMGFSGMRGKKDDILDSFDKRSRNSLGFSGMRGKKSDDLEEDTTDDGGVEKRSRNNLGFSGMRGKKDDYEEGDGDVGVQDKRARNNLGFSGMRGKKQDSTVEDLDDEVLLGEDGFEKRARNALGFSGMRGKKASSSDEFVMDDLVDKRASGGRNSLGFSGMRGKKALIDEMDAYLAKRARGNAGFVGMRGRRENNQAFFGMRGKRGDGYDEDAVFGYLQSPDAARNGVVTFRSKRYLPSHWQLRNSKKAPFSGFIGLRGKKSYMPAVSSFRAASDQ</sequence>
<feature type="chain" id="PRO_5044639517" evidence="2">
    <location>
        <begin position="19"/>
        <end position="308"/>
    </location>
</feature>
<dbReference type="RefSeq" id="XP_026287115.1">
    <property type="nucleotide sequence ID" value="XM_026431330.2"/>
</dbReference>
<dbReference type="Proteomes" id="UP000504606">
    <property type="component" value="Unplaced"/>
</dbReference>
<dbReference type="RefSeq" id="XP_052125214.1">
    <property type="nucleotide sequence ID" value="XM_052269254.1"/>
</dbReference>
<name>A0A6J1T627_FRAOC</name>
<dbReference type="RefSeq" id="XP_052125215.1">
    <property type="nucleotide sequence ID" value="XM_052269255.1"/>
</dbReference>
<evidence type="ECO:0000313" key="9">
    <source>
        <dbReference type="RefSeq" id="XP_052125215.1"/>
    </source>
</evidence>
<dbReference type="RefSeq" id="XP_052125213.1">
    <property type="nucleotide sequence ID" value="XM_052269253.1"/>
</dbReference>
<evidence type="ECO:0000256" key="2">
    <source>
        <dbReference type="SAM" id="SignalP"/>
    </source>
</evidence>
<evidence type="ECO:0000313" key="7">
    <source>
        <dbReference type="RefSeq" id="XP_052125213.1"/>
    </source>
</evidence>
<evidence type="ECO:0000313" key="10">
    <source>
        <dbReference type="RefSeq" id="XP_052125216.1"/>
    </source>
</evidence>
<evidence type="ECO:0000256" key="1">
    <source>
        <dbReference type="SAM" id="MobiDB-lite"/>
    </source>
</evidence>
<evidence type="ECO:0000313" key="14">
    <source>
        <dbReference type="RefSeq" id="XP_052125221.1"/>
    </source>
</evidence>
<evidence type="ECO:0000313" key="4">
    <source>
        <dbReference type="RefSeq" id="XP_026287114.1"/>
    </source>
</evidence>
<keyword evidence="3" id="KW-1185">Reference proteome</keyword>
<dbReference type="RefSeq" id="XP_052125220.1">
    <property type="nucleotide sequence ID" value="XM_052269260.1"/>
</dbReference>
<dbReference type="RefSeq" id="XP_052125218.1">
    <property type="nucleotide sequence ID" value="XM_052269258.1"/>
</dbReference>
<feature type="signal peptide" evidence="2">
    <location>
        <begin position="1"/>
        <end position="18"/>
    </location>
</feature>
<dbReference type="AlphaFoldDB" id="A0A6J1T627"/>
<evidence type="ECO:0000313" key="13">
    <source>
        <dbReference type="RefSeq" id="XP_052125220.1"/>
    </source>
</evidence>
<dbReference type="RefSeq" id="XP_052125217.1">
    <property type="nucleotide sequence ID" value="XM_052269257.1"/>
</dbReference>
<evidence type="ECO:0000313" key="6">
    <source>
        <dbReference type="RefSeq" id="XP_052125212.1"/>
    </source>
</evidence>
<dbReference type="RefSeq" id="XP_052125212.1">
    <property type="nucleotide sequence ID" value="XM_052269252.1"/>
</dbReference>
<accession>A0A6J1T627</accession>
<dbReference type="RefSeq" id="XP_026287114.1">
    <property type="nucleotide sequence ID" value="XM_026431329.2"/>
</dbReference>
<evidence type="ECO:0000313" key="3">
    <source>
        <dbReference type="Proteomes" id="UP000504606"/>
    </source>
</evidence>
<organism evidence="3 5">
    <name type="scientific">Frankliniella occidentalis</name>
    <name type="common">Western flower thrips</name>
    <name type="synonym">Euthrips occidentalis</name>
    <dbReference type="NCBI Taxonomy" id="133901"/>
    <lineage>
        <taxon>Eukaryota</taxon>
        <taxon>Metazoa</taxon>
        <taxon>Ecdysozoa</taxon>
        <taxon>Arthropoda</taxon>
        <taxon>Hexapoda</taxon>
        <taxon>Insecta</taxon>
        <taxon>Pterygota</taxon>
        <taxon>Neoptera</taxon>
        <taxon>Paraneoptera</taxon>
        <taxon>Thysanoptera</taxon>
        <taxon>Terebrantia</taxon>
        <taxon>Thripoidea</taxon>
        <taxon>Thripidae</taxon>
        <taxon>Frankliniella</taxon>
    </lineage>
</organism>
<dbReference type="RefSeq" id="XP_052125216.1">
    <property type="nucleotide sequence ID" value="XM_052269256.1"/>
</dbReference>
<dbReference type="RefSeq" id="XP_052125221.1">
    <property type="nucleotide sequence ID" value="XM_052269261.1"/>
</dbReference>
<evidence type="ECO:0000313" key="5">
    <source>
        <dbReference type="RefSeq" id="XP_026287115.1"/>
    </source>
</evidence>
<evidence type="ECO:0000313" key="8">
    <source>
        <dbReference type="RefSeq" id="XP_052125214.1"/>
    </source>
</evidence>
<dbReference type="GeneID" id="113212572"/>